<dbReference type="AlphaFoldDB" id="M7C4T5"/>
<organism evidence="2 3">
    <name type="scientific">Chelonia mydas</name>
    <name type="common">Green sea-turtle</name>
    <name type="synonym">Chelonia agassizi</name>
    <dbReference type="NCBI Taxonomy" id="8469"/>
    <lineage>
        <taxon>Eukaryota</taxon>
        <taxon>Metazoa</taxon>
        <taxon>Chordata</taxon>
        <taxon>Craniata</taxon>
        <taxon>Vertebrata</taxon>
        <taxon>Euteleostomi</taxon>
        <taxon>Archelosauria</taxon>
        <taxon>Testudinata</taxon>
        <taxon>Testudines</taxon>
        <taxon>Cryptodira</taxon>
        <taxon>Durocryptodira</taxon>
        <taxon>Americhelydia</taxon>
        <taxon>Chelonioidea</taxon>
        <taxon>Cheloniidae</taxon>
        <taxon>Chelonia</taxon>
    </lineage>
</organism>
<proteinExistence type="predicted"/>
<sequence>MCLPPFLQPPLAWNGEPRPEGSRDRQNLRTRQTLLLPHKTHGDLHPREMSCSYSLFQMQLCPVPGASLQFPAAM</sequence>
<reference evidence="3" key="1">
    <citation type="journal article" date="2013" name="Nat. Genet.">
        <title>The draft genomes of soft-shell turtle and green sea turtle yield insights into the development and evolution of the turtle-specific body plan.</title>
        <authorList>
            <person name="Wang Z."/>
            <person name="Pascual-Anaya J."/>
            <person name="Zadissa A."/>
            <person name="Li W."/>
            <person name="Niimura Y."/>
            <person name="Huang Z."/>
            <person name="Li C."/>
            <person name="White S."/>
            <person name="Xiong Z."/>
            <person name="Fang D."/>
            <person name="Wang B."/>
            <person name="Ming Y."/>
            <person name="Chen Y."/>
            <person name="Zheng Y."/>
            <person name="Kuraku S."/>
            <person name="Pignatelli M."/>
            <person name="Herrero J."/>
            <person name="Beal K."/>
            <person name="Nozawa M."/>
            <person name="Li Q."/>
            <person name="Wang J."/>
            <person name="Zhang H."/>
            <person name="Yu L."/>
            <person name="Shigenobu S."/>
            <person name="Wang J."/>
            <person name="Liu J."/>
            <person name="Flicek P."/>
            <person name="Searle S."/>
            <person name="Wang J."/>
            <person name="Kuratani S."/>
            <person name="Yin Y."/>
            <person name="Aken B."/>
            <person name="Zhang G."/>
            <person name="Irie N."/>
        </authorList>
    </citation>
    <scope>NUCLEOTIDE SEQUENCE [LARGE SCALE GENOMIC DNA]</scope>
</reference>
<accession>M7C4T5</accession>
<evidence type="ECO:0000256" key="1">
    <source>
        <dbReference type="SAM" id="MobiDB-lite"/>
    </source>
</evidence>
<feature type="compositionally biased region" description="Basic and acidic residues" evidence="1">
    <location>
        <begin position="17"/>
        <end position="27"/>
    </location>
</feature>
<keyword evidence="3" id="KW-1185">Reference proteome</keyword>
<evidence type="ECO:0000313" key="2">
    <source>
        <dbReference type="EMBL" id="EMP39488.1"/>
    </source>
</evidence>
<name>M7C4T5_CHEMY</name>
<evidence type="ECO:0000313" key="3">
    <source>
        <dbReference type="Proteomes" id="UP000031443"/>
    </source>
</evidence>
<feature type="region of interest" description="Disordered" evidence="1">
    <location>
        <begin position="1"/>
        <end position="28"/>
    </location>
</feature>
<dbReference type="Proteomes" id="UP000031443">
    <property type="component" value="Unassembled WGS sequence"/>
</dbReference>
<dbReference type="EMBL" id="KB516472">
    <property type="protein sequence ID" value="EMP39488.1"/>
    <property type="molecule type" value="Genomic_DNA"/>
</dbReference>
<gene>
    <name evidence="2" type="ORF">UY3_03268</name>
</gene>
<protein>
    <submittedName>
        <fullName evidence="2">Uncharacterized protein</fullName>
    </submittedName>
</protein>